<dbReference type="Proteomes" id="UP000022910">
    <property type="component" value="Unassembled WGS sequence"/>
</dbReference>
<dbReference type="HOGENOM" id="CLU_2321611_0_0_1"/>
<feature type="region of interest" description="Disordered" evidence="1">
    <location>
        <begin position="39"/>
        <end position="62"/>
    </location>
</feature>
<sequence>MHVLVACFFSSEAKAQHQRPRHLPAVYSTEKKHFWMKSNAGMRSNRPIEGADRGAGAADPHHRPLWESRLTAETWRRANAKHDDCGLSYRRVLCLQKGR</sequence>
<dbReference type="AlphaFoldDB" id="A0A015KAI9"/>
<evidence type="ECO:0000313" key="3">
    <source>
        <dbReference type="Proteomes" id="UP000022910"/>
    </source>
</evidence>
<proteinExistence type="predicted"/>
<evidence type="ECO:0000313" key="2">
    <source>
        <dbReference type="EMBL" id="EXX76595.1"/>
    </source>
</evidence>
<evidence type="ECO:0000256" key="1">
    <source>
        <dbReference type="SAM" id="MobiDB-lite"/>
    </source>
</evidence>
<reference evidence="2 3" key="1">
    <citation type="submission" date="2014-02" db="EMBL/GenBank/DDBJ databases">
        <title>Single nucleus genome sequencing reveals high similarity among nuclei of an endomycorrhizal fungus.</title>
        <authorList>
            <person name="Lin K."/>
            <person name="Geurts R."/>
            <person name="Zhang Z."/>
            <person name="Limpens E."/>
            <person name="Saunders D.G."/>
            <person name="Mu D."/>
            <person name="Pang E."/>
            <person name="Cao H."/>
            <person name="Cha H."/>
            <person name="Lin T."/>
            <person name="Zhou Q."/>
            <person name="Shang Y."/>
            <person name="Li Y."/>
            <person name="Ivanov S."/>
            <person name="Sharma T."/>
            <person name="Velzen R.V."/>
            <person name="Ruijter N.D."/>
            <person name="Aanen D.K."/>
            <person name="Win J."/>
            <person name="Kamoun S."/>
            <person name="Bisseling T."/>
            <person name="Huang S."/>
        </authorList>
    </citation>
    <scope>NUCLEOTIDE SEQUENCE [LARGE SCALE GENOMIC DNA]</scope>
    <source>
        <strain evidence="3">DAOM197198w</strain>
    </source>
</reference>
<name>A0A015KAI9_RHIIW</name>
<comment type="caution">
    <text evidence="2">The sequence shown here is derived from an EMBL/GenBank/DDBJ whole genome shotgun (WGS) entry which is preliminary data.</text>
</comment>
<dbReference type="EMBL" id="JEMT01012004">
    <property type="protein sequence ID" value="EXX76595.1"/>
    <property type="molecule type" value="Genomic_DNA"/>
</dbReference>
<keyword evidence="3" id="KW-1185">Reference proteome</keyword>
<accession>A0A015KAI9</accession>
<protein>
    <submittedName>
        <fullName evidence="2">Uncharacterized protein</fullName>
    </submittedName>
</protein>
<gene>
    <name evidence="2" type="ORF">RirG_031710</name>
</gene>
<organism evidence="2 3">
    <name type="scientific">Rhizophagus irregularis (strain DAOM 197198w)</name>
    <name type="common">Glomus intraradices</name>
    <dbReference type="NCBI Taxonomy" id="1432141"/>
    <lineage>
        <taxon>Eukaryota</taxon>
        <taxon>Fungi</taxon>
        <taxon>Fungi incertae sedis</taxon>
        <taxon>Mucoromycota</taxon>
        <taxon>Glomeromycotina</taxon>
        <taxon>Glomeromycetes</taxon>
        <taxon>Glomerales</taxon>
        <taxon>Glomeraceae</taxon>
        <taxon>Rhizophagus</taxon>
    </lineage>
</organism>